<evidence type="ECO:0000256" key="4">
    <source>
        <dbReference type="ARBA" id="ARBA00022729"/>
    </source>
</evidence>
<protein>
    <recommendedName>
        <fullName evidence="3">Thiol:disulfide interchange protein DsbA</fullName>
    </recommendedName>
</protein>
<keyword evidence="6" id="KW-1015">Disulfide bond</keyword>
<evidence type="ECO:0000256" key="1">
    <source>
        <dbReference type="ARBA" id="ARBA00004418"/>
    </source>
</evidence>
<dbReference type="EMBL" id="UINC01210818">
    <property type="protein sequence ID" value="SVE34455.1"/>
    <property type="molecule type" value="Genomic_DNA"/>
</dbReference>
<evidence type="ECO:0000259" key="8">
    <source>
        <dbReference type="PROSITE" id="PS51352"/>
    </source>
</evidence>
<name>A0A383CRK0_9ZZZZ</name>
<proteinExistence type="inferred from homology"/>
<dbReference type="InterPro" id="IPR001853">
    <property type="entry name" value="DSBA-like_thioredoxin_dom"/>
</dbReference>
<comment type="subcellular location">
    <subcellularLocation>
        <location evidence="1">Periplasm</location>
    </subcellularLocation>
</comment>
<dbReference type="InterPro" id="IPR023205">
    <property type="entry name" value="DsbA/DsbL"/>
</dbReference>
<dbReference type="Gene3D" id="3.40.30.10">
    <property type="entry name" value="Glutaredoxin"/>
    <property type="match status" value="1"/>
</dbReference>
<dbReference type="GO" id="GO:0016491">
    <property type="term" value="F:oxidoreductase activity"/>
    <property type="evidence" value="ECO:0007669"/>
    <property type="project" value="InterPro"/>
</dbReference>
<dbReference type="InterPro" id="IPR036249">
    <property type="entry name" value="Thioredoxin-like_sf"/>
</dbReference>
<dbReference type="PANTHER" id="PTHR35891">
    <property type="entry name" value="THIOL:DISULFIDE INTERCHANGE PROTEIN DSBA"/>
    <property type="match status" value="1"/>
</dbReference>
<keyword evidence="4" id="KW-0732">Signal</keyword>
<evidence type="ECO:0000256" key="3">
    <source>
        <dbReference type="ARBA" id="ARBA00013831"/>
    </source>
</evidence>
<comment type="similarity">
    <text evidence="2">Belongs to the thioredoxin family. DsbA subfamily.</text>
</comment>
<gene>
    <name evidence="9" type="ORF">METZ01_LOCUS487309</name>
</gene>
<keyword evidence="5" id="KW-0574">Periplasm</keyword>
<dbReference type="PROSITE" id="PS51352">
    <property type="entry name" value="THIOREDOXIN_2"/>
    <property type="match status" value="1"/>
</dbReference>
<organism evidence="9">
    <name type="scientific">marine metagenome</name>
    <dbReference type="NCBI Taxonomy" id="408172"/>
    <lineage>
        <taxon>unclassified sequences</taxon>
        <taxon>metagenomes</taxon>
        <taxon>ecological metagenomes</taxon>
    </lineage>
</organism>
<dbReference type="InterPro" id="IPR050824">
    <property type="entry name" value="Thiol_disulfide_DsbA"/>
</dbReference>
<dbReference type="InterPro" id="IPR013766">
    <property type="entry name" value="Thioredoxin_domain"/>
</dbReference>
<evidence type="ECO:0000256" key="2">
    <source>
        <dbReference type="ARBA" id="ARBA00005791"/>
    </source>
</evidence>
<dbReference type="AlphaFoldDB" id="A0A383CRK0"/>
<feature type="domain" description="Thioredoxin" evidence="8">
    <location>
        <begin position="11"/>
        <end position="199"/>
    </location>
</feature>
<keyword evidence="7" id="KW-0676">Redox-active center</keyword>
<dbReference type="PIRSF" id="PIRSF001488">
    <property type="entry name" value="Tdi_protein"/>
    <property type="match status" value="1"/>
</dbReference>
<accession>A0A383CRK0</accession>
<dbReference type="SUPFAM" id="SSF52833">
    <property type="entry name" value="Thioredoxin-like"/>
    <property type="match status" value="1"/>
</dbReference>
<dbReference type="GO" id="GO:0042597">
    <property type="term" value="C:periplasmic space"/>
    <property type="evidence" value="ECO:0007669"/>
    <property type="project" value="UniProtKB-SubCell"/>
</dbReference>
<sequence>MRKFSITLLLFLITFSLNAFSADNSQKYVQISNQKQTESDKIIVYEFFWYGCPHCYNIEPTIDKIEANLDKDTILVKIPVALRNSWLNHAKAFYVLQQMKLDDNLHESIFHEIHINGNRLDTKDKLSNFVSDQGYDGESFAKLFDSFGTEIRVNKASRLAKQYQIDSVPTLIVNGKYSTSGSFVSSYDELYNVVNLLIDKERVN</sequence>
<reference evidence="9" key="1">
    <citation type="submission" date="2018-05" db="EMBL/GenBank/DDBJ databases">
        <authorList>
            <person name="Lanie J.A."/>
            <person name="Ng W.-L."/>
            <person name="Kazmierczak K.M."/>
            <person name="Andrzejewski T.M."/>
            <person name="Davidsen T.M."/>
            <person name="Wayne K.J."/>
            <person name="Tettelin H."/>
            <person name="Glass J.I."/>
            <person name="Rusch D."/>
            <person name="Podicherti R."/>
            <person name="Tsui H.-C.T."/>
            <person name="Winkler M.E."/>
        </authorList>
    </citation>
    <scope>NUCLEOTIDE SEQUENCE</scope>
</reference>
<dbReference type="CDD" id="cd03019">
    <property type="entry name" value="DsbA_DsbA"/>
    <property type="match status" value="1"/>
</dbReference>
<dbReference type="PANTHER" id="PTHR35891:SF3">
    <property type="entry name" value="THIOL:DISULFIDE INTERCHANGE PROTEIN DSBL"/>
    <property type="match status" value="1"/>
</dbReference>
<evidence type="ECO:0000256" key="6">
    <source>
        <dbReference type="ARBA" id="ARBA00023157"/>
    </source>
</evidence>
<dbReference type="Pfam" id="PF01323">
    <property type="entry name" value="DSBA"/>
    <property type="match status" value="1"/>
</dbReference>
<evidence type="ECO:0000256" key="5">
    <source>
        <dbReference type="ARBA" id="ARBA00022764"/>
    </source>
</evidence>
<evidence type="ECO:0000313" key="9">
    <source>
        <dbReference type="EMBL" id="SVE34455.1"/>
    </source>
</evidence>
<evidence type="ECO:0000256" key="7">
    <source>
        <dbReference type="ARBA" id="ARBA00023284"/>
    </source>
</evidence>